<reference evidence="2 3" key="1">
    <citation type="submission" date="2021-06" db="EMBL/GenBank/DDBJ databases">
        <authorList>
            <person name="Sun Q."/>
            <person name="Li D."/>
        </authorList>
    </citation>
    <scope>NUCLEOTIDE SEQUENCE [LARGE SCALE GENOMIC DNA]</scope>
    <source>
        <strain evidence="2 3">MSJ-2</strain>
    </source>
</reference>
<evidence type="ECO:0000313" key="3">
    <source>
        <dbReference type="Proteomes" id="UP000787672"/>
    </source>
</evidence>
<dbReference type="Pfam" id="PF08525">
    <property type="entry name" value="OapA_N"/>
    <property type="match status" value="1"/>
</dbReference>
<comment type="caution">
    <text evidence="2">The sequence shown here is derived from an EMBL/GenBank/DDBJ whole genome shotgun (WGS) entry which is preliminary data.</text>
</comment>
<organism evidence="2 3">
    <name type="scientific">Dysosmobacter acutus</name>
    <dbReference type="NCBI Taxonomy" id="2841504"/>
    <lineage>
        <taxon>Bacteria</taxon>
        <taxon>Bacillati</taxon>
        <taxon>Bacillota</taxon>
        <taxon>Clostridia</taxon>
        <taxon>Eubacteriales</taxon>
        <taxon>Oscillospiraceae</taxon>
        <taxon>Dysosmobacter</taxon>
    </lineage>
</organism>
<dbReference type="Proteomes" id="UP000787672">
    <property type="component" value="Unassembled WGS sequence"/>
</dbReference>
<accession>A0ABS6F643</accession>
<gene>
    <name evidence="2" type="ORF">KQI82_01170</name>
</gene>
<feature type="domain" description="Opacity-associated protein A-like N-terminal" evidence="1">
    <location>
        <begin position="2"/>
        <end position="17"/>
    </location>
</feature>
<evidence type="ECO:0000313" key="2">
    <source>
        <dbReference type="EMBL" id="MBU5625543.1"/>
    </source>
</evidence>
<dbReference type="EMBL" id="JAHLQN010000001">
    <property type="protein sequence ID" value="MBU5625543.1"/>
    <property type="molecule type" value="Genomic_DNA"/>
</dbReference>
<protein>
    <recommendedName>
        <fullName evidence="1">Opacity-associated protein A-like N-terminal domain-containing protein</fullName>
    </recommendedName>
</protein>
<name>A0ABS6F643_9FIRM</name>
<evidence type="ECO:0000259" key="1">
    <source>
        <dbReference type="Pfam" id="PF08525"/>
    </source>
</evidence>
<proteinExistence type="predicted"/>
<dbReference type="InterPro" id="IPR013731">
    <property type="entry name" value="OapA_N"/>
</dbReference>
<keyword evidence="3" id="KW-1185">Reference proteome</keyword>
<sequence length="19" mass="2186">MWGSLPKRHKVLLCVLFGT</sequence>
<dbReference type="RefSeq" id="WP_216633585.1">
    <property type="nucleotide sequence ID" value="NZ_JAHLQN010000001.1"/>
</dbReference>